<protein>
    <submittedName>
        <fullName evidence="2">Uncharacterized protein</fullName>
    </submittedName>
</protein>
<feature type="region of interest" description="Disordered" evidence="1">
    <location>
        <begin position="1"/>
        <end position="58"/>
    </location>
</feature>
<sequence length="89" mass="9860">MSSENPADIRMPATESDPTGTSMSDLDGGVRIGNTSVVDDKENDRDEDEDPHLPSLGEYLKMTEEQKKGVMLDCYRWRSLKGLAIRGCP</sequence>
<comment type="caution">
    <text evidence="2">The sequence shown here is derived from an EMBL/GenBank/DDBJ whole genome shotgun (WGS) entry which is preliminary data.</text>
</comment>
<proteinExistence type="predicted"/>
<dbReference type="AlphaFoldDB" id="A0A3D8SLA9"/>
<evidence type="ECO:0000313" key="3">
    <source>
        <dbReference type="Proteomes" id="UP000256690"/>
    </source>
</evidence>
<dbReference type="RefSeq" id="XP_026606590.1">
    <property type="nucleotide sequence ID" value="XM_026745724.1"/>
</dbReference>
<keyword evidence="3" id="KW-1185">Reference proteome</keyword>
<dbReference type="Proteomes" id="UP000256690">
    <property type="component" value="Unassembled WGS sequence"/>
</dbReference>
<evidence type="ECO:0000256" key="1">
    <source>
        <dbReference type="SAM" id="MobiDB-lite"/>
    </source>
</evidence>
<reference evidence="2 3" key="1">
    <citation type="journal article" date="2018" name="IMA Fungus">
        <title>IMA Genome-F 9: Draft genome sequence of Annulohypoxylon stygium, Aspergillus mulundensis, Berkeleyomyces basicola (syn. Thielaviopsis basicola), Ceratocystis smalleyi, two Cercospora beticola strains, Coleophoma cylindrospora, Fusarium fracticaudum, Phialophora cf. hyalina, and Morchella septimelata.</title>
        <authorList>
            <person name="Wingfield B.D."/>
            <person name="Bills G.F."/>
            <person name="Dong Y."/>
            <person name="Huang W."/>
            <person name="Nel W.J."/>
            <person name="Swalarsk-Parry B.S."/>
            <person name="Vaghefi N."/>
            <person name="Wilken P.M."/>
            <person name="An Z."/>
            <person name="de Beer Z.W."/>
            <person name="De Vos L."/>
            <person name="Chen L."/>
            <person name="Duong T.A."/>
            <person name="Gao Y."/>
            <person name="Hammerbacher A."/>
            <person name="Kikkert J.R."/>
            <person name="Li Y."/>
            <person name="Li H."/>
            <person name="Li K."/>
            <person name="Li Q."/>
            <person name="Liu X."/>
            <person name="Ma X."/>
            <person name="Naidoo K."/>
            <person name="Pethybridge S.J."/>
            <person name="Sun J."/>
            <person name="Steenkamp E.T."/>
            <person name="van der Nest M.A."/>
            <person name="van Wyk S."/>
            <person name="Wingfield M.J."/>
            <person name="Xiong C."/>
            <person name="Yue Q."/>
            <person name="Zhang X."/>
        </authorList>
    </citation>
    <scope>NUCLEOTIDE SEQUENCE [LARGE SCALE GENOMIC DNA]</scope>
    <source>
        <strain evidence="2 3">DSM 5745</strain>
    </source>
</reference>
<gene>
    <name evidence="2" type="ORF">DSM5745_03708</name>
</gene>
<name>A0A3D8SLA9_9EURO</name>
<evidence type="ECO:0000313" key="2">
    <source>
        <dbReference type="EMBL" id="RDW87066.1"/>
    </source>
</evidence>
<dbReference type="EMBL" id="PVWQ01000003">
    <property type="protein sequence ID" value="RDW87066.1"/>
    <property type="molecule type" value="Genomic_DNA"/>
</dbReference>
<organism evidence="2 3">
    <name type="scientific">Aspergillus mulundensis</name>
    <dbReference type="NCBI Taxonomy" id="1810919"/>
    <lineage>
        <taxon>Eukaryota</taxon>
        <taxon>Fungi</taxon>
        <taxon>Dikarya</taxon>
        <taxon>Ascomycota</taxon>
        <taxon>Pezizomycotina</taxon>
        <taxon>Eurotiomycetes</taxon>
        <taxon>Eurotiomycetidae</taxon>
        <taxon>Eurotiales</taxon>
        <taxon>Aspergillaceae</taxon>
        <taxon>Aspergillus</taxon>
        <taxon>Aspergillus subgen. Nidulantes</taxon>
    </lineage>
</organism>
<dbReference type="GeneID" id="38114078"/>
<accession>A0A3D8SLA9</accession>